<gene>
    <name evidence="1" type="ORF">BT67DRAFT_186225</name>
</gene>
<evidence type="ECO:0000313" key="1">
    <source>
        <dbReference type="EMBL" id="KAK4136625.1"/>
    </source>
</evidence>
<evidence type="ECO:0000313" key="2">
    <source>
        <dbReference type="Proteomes" id="UP001304895"/>
    </source>
</evidence>
<dbReference type="EMBL" id="MU853403">
    <property type="protein sequence ID" value="KAK4136625.1"/>
    <property type="molecule type" value="Genomic_DNA"/>
</dbReference>
<protein>
    <submittedName>
        <fullName evidence="1">Uncharacterized protein</fullName>
    </submittedName>
</protein>
<comment type="caution">
    <text evidence="1">The sequence shown here is derived from an EMBL/GenBank/DDBJ whole genome shotgun (WGS) entry which is preliminary data.</text>
</comment>
<keyword evidence="2" id="KW-1185">Reference proteome</keyword>
<dbReference type="Proteomes" id="UP001304895">
    <property type="component" value="Unassembled WGS sequence"/>
</dbReference>
<reference evidence="1" key="1">
    <citation type="journal article" date="2023" name="Mol. Phylogenet. Evol.">
        <title>Genome-scale phylogeny and comparative genomics of the fungal order Sordariales.</title>
        <authorList>
            <person name="Hensen N."/>
            <person name="Bonometti L."/>
            <person name="Westerberg I."/>
            <person name="Brannstrom I.O."/>
            <person name="Guillou S."/>
            <person name="Cros-Aarteil S."/>
            <person name="Calhoun S."/>
            <person name="Haridas S."/>
            <person name="Kuo A."/>
            <person name="Mondo S."/>
            <person name="Pangilinan J."/>
            <person name="Riley R."/>
            <person name="LaButti K."/>
            <person name="Andreopoulos B."/>
            <person name="Lipzen A."/>
            <person name="Chen C."/>
            <person name="Yan M."/>
            <person name="Daum C."/>
            <person name="Ng V."/>
            <person name="Clum A."/>
            <person name="Steindorff A."/>
            <person name="Ohm R.A."/>
            <person name="Martin F."/>
            <person name="Silar P."/>
            <person name="Natvig D.O."/>
            <person name="Lalanne C."/>
            <person name="Gautier V."/>
            <person name="Ament-Velasquez S.L."/>
            <person name="Kruys A."/>
            <person name="Hutchinson M.I."/>
            <person name="Powell A.J."/>
            <person name="Barry K."/>
            <person name="Miller A.N."/>
            <person name="Grigoriev I.V."/>
            <person name="Debuchy R."/>
            <person name="Gladieux P."/>
            <person name="Hiltunen Thoren M."/>
            <person name="Johannesson H."/>
        </authorList>
    </citation>
    <scope>NUCLEOTIDE SEQUENCE</scope>
    <source>
        <strain evidence="1">CBS 123565</strain>
    </source>
</reference>
<proteinExistence type="predicted"/>
<accession>A0AAN6ZEY9</accession>
<organism evidence="1 2">
    <name type="scientific">Trichocladium antarcticum</name>
    <dbReference type="NCBI Taxonomy" id="1450529"/>
    <lineage>
        <taxon>Eukaryota</taxon>
        <taxon>Fungi</taxon>
        <taxon>Dikarya</taxon>
        <taxon>Ascomycota</taxon>
        <taxon>Pezizomycotina</taxon>
        <taxon>Sordariomycetes</taxon>
        <taxon>Sordariomycetidae</taxon>
        <taxon>Sordariales</taxon>
        <taxon>Chaetomiaceae</taxon>
        <taxon>Trichocladium</taxon>
    </lineage>
</organism>
<sequence>MYILNITTTGINSPQANGSMCGTVHRPIHVCRNQIPAGAALRQGCRRAGGGPPIDDCVMQLALKAGPATRILEGQNWHDLASSRPVCSLQHQAPTLRLPRDGARPQRNQCRHCFDQDEMPRNQLHVWFLGPGNTTPDNGVEARPFGCLGLLPRNFPNYVGH</sequence>
<dbReference type="AlphaFoldDB" id="A0AAN6ZEY9"/>
<name>A0AAN6ZEY9_9PEZI</name>
<reference evidence="1" key="2">
    <citation type="submission" date="2023-05" db="EMBL/GenBank/DDBJ databases">
        <authorList>
            <consortium name="Lawrence Berkeley National Laboratory"/>
            <person name="Steindorff A."/>
            <person name="Hensen N."/>
            <person name="Bonometti L."/>
            <person name="Westerberg I."/>
            <person name="Brannstrom I.O."/>
            <person name="Guillou S."/>
            <person name="Cros-Aarteil S."/>
            <person name="Calhoun S."/>
            <person name="Haridas S."/>
            <person name="Kuo A."/>
            <person name="Mondo S."/>
            <person name="Pangilinan J."/>
            <person name="Riley R."/>
            <person name="Labutti K."/>
            <person name="Andreopoulos B."/>
            <person name="Lipzen A."/>
            <person name="Chen C."/>
            <person name="Yanf M."/>
            <person name="Daum C."/>
            <person name="Ng V."/>
            <person name="Clum A."/>
            <person name="Ohm R."/>
            <person name="Martin F."/>
            <person name="Silar P."/>
            <person name="Natvig D."/>
            <person name="Lalanne C."/>
            <person name="Gautier V."/>
            <person name="Ament-Velasquez S.L."/>
            <person name="Kruys A."/>
            <person name="Hutchinson M.I."/>
            <person name="Powell A.J."/>
            <person name="Barry K."/>
            <person name="Miller A.N."/>
            <person name="Grigoriev I.V."/>
            <person name="Debuchy R."/>
            <person name="Gladieux P."/>
            <person name="Thoren M.H."/>
            <person name="Johannesson H."/>
        </authorList>
    </citation>
    <scope>NUCLEOTIDE SEQUENCE</scope>
    <source>
        <strain evidence="1">CBS 123565</strain>
    </source>
</reference>